<dbReference type="InterPro" id="IPR025743">
    <property type="entry name" value="TssM1_N"/>
</dbReference>
<sequence length="1144" mass="128520">MFKKLIEFFAWAILLCLLFVFCLCIAVISERSFTAAVILWFALIIAVLVVRLIWCSLRGIAQSKYVLYLKQRLTLTRMEHVLFEHWKAGESVIKRIKRRKQHLPWFILTGKRSGKTMLMASAGLPLFSNEPESALVVPTRTLRWWFFHSSGFLDLSSHFLSKTPAFERGWLNLVNWCQRVPSPAGIVVCVSIADLRGKEAADLHLNARLVRTQIEPLIKKLKRRLPVYLFVTCCDQIAGFSQWASKLSPAQRQQALGYYWLTSPVVDGKDPALLDPLFTCVKDGLDKVRVSMLSGGDPDNDTLALLDFPEQLMQLQPALQRYLAALCEPDAYFEPAQLGGIWFSATEPVSKNSAARKALFTHNLISHLLPTLSRQREIAPIGFSRRYFQRWGVMTFSVLASLYLAWSGASSYGLGAGNLQDMTPEQQVQQLKGIESWNESPLQHLLFVPLLNQRHHQLEETILAATPRSTVNMQAAEQRYQQLFAEALPQGKRELVLNLASAIMTKQAMLDGQSLAELEKHPPVSPLLSLTGADSSLPLAYDIALQRELLQQPGGAEQLNSLRKLLGQLVNSDTSWRWLIAPSQALTPVNLVDFLPWAQNNVQLDGLWTVQGSVQIQHWLDTVRQAAGKNVSMPVLVAFEQNWNTLRQNQWMTLILAMSNQPAPVLNGAQWQSTLVSIDQGNSPSMAFAHYATEQLADIPGQDASRWLRELRLLEKLQQTPLNGSVMNSAGRLEKAFLQKVASVIKLDNKTLNSAVSDLNIKNWLAWKGSLRAAVSDAFVTPVKSERLTRGLFLSGENAAANPLQQLDTRFATLRKSVSAEQDDFALNAVWALYKTDAHWLVAHAMQRSGCWLQDQWQSRVLWPMEKNAARLDYKEQQELSGQYLADFIRGPAKSVLVVGDNGPAAGQFDGLTTGLTPEFLRMVNHVLRPDDVLAMPERDSTRNDDVLASLKEQQSKLETQIAALEAKSIEITLKSQPATIPGGARLMPTGTRVTLFCDEQRWTLSSMNFSEQAPFRWRPGHCSRITLVVNFPGFDLTYEYFGDSAWTDFLEDMSDGQHRYLASDFPEDAAQLDAMGIKEVLVRYQTGPQDKVRETWQQWQALNQSLNDNADAQLALQDKKAQQRSAVPNNHFSQLPARIAQCQ</sequence>
<dbReference type="Pfam" id="PF14331">
    <property type="entry name" value="IcmF-related_N"/>
    <property type="match status" value="1"/>
</dbReference>
<keyword evidence="1" id="KW-0472">Membrane</keyword>
<feature type="transmembrane region" description="Helical" evidence="1">
    <location>
        <begin position="391"/>
        <end position="414"/>
    </location>
</feature>
<organism evidence="3 4">
    <name type="scientific">Buttiauxella ferragutiae ATCC 51602</name>
    <dbReference type="NCBI Taxonomy" id="1354252"/>
    <lineage>
        <taxon>Bacteria</taxon>
        <taxon>Pseudomonadati</taxon>
        <taxon>Pseudomonadota</taxon>
        <taxon>Gammaproteobacteria</taxon>
        <taxon>Enterobacterales</taxon>
        <taxon>Enterobacteriaceae</taxon>
        <taxon>Buttiauxella</taxon>
    </lineage>
</organism>
<accession>A0ABX2W808</accession>
<evidence type="ECO:0000313" key="4">
    <source>
        <dbReference type="Proteomes" id="UP000078407"/>
    </source>
</evidence>
<dbReference type="InterPro" id="IPR053156">
    <property type="entry name" value="T6SS_TssM-like"/>
</dbReference>
<evidence type="ECO:0000256" key="1">
    <source>
        <dbReference type="SAM" id="Phobius"/>
    </source>
</evidence>
<protein>
    <submittedName>
        <fullName evidence="3">IcmF family protein</fullName>
    </submittedName>
</protein>
<dbReference type="PANTHER" id="PTHR36153">
    <property type="entry name" value="INNER MEMBRANE PROTEIN-RELATED"/>
    <property type="match status" value="1"/>
</dbReference>
<dbReference type="Proteomes" id="UP000078407">
    <property type="component" value="Unassembled WGS sequence"/>
</dbReference>
<name>A0ABX2W808_9ENTR</name>
<feature type="transmembrane region" description="Helical" evidence="1">
    <location>
        <begin position="34"/>
        <end position="54"/>
    </location>
</feature>
<keyword evidence="1" id="KW-1133">Transmembrane helix</keyword>
<dbReference type="EMBL" id="LXEQ01000044">
    <property type="protein sequence ID" value="OAT26834.1"/>
    <property type="molecule type" value="Genomic_DNA"/>
</dbReference>
<dbReference type="PANTHER" id="PTHR36153:SF1">
    <property type="entry name" value="TYPE VI SECRETION SYSTEM COMPONENT TSSM1"/>
    <property type="match status" value="1"/>
</dbReference>
<evidence type="ECO:0000259" key="2">
    <source>
        <dbReference type="Pfam" id="PF14331"/>
    </source>
</evidence>
<keyword evidence="4" id="KW-1185">Reference proteome</keyword>
<keyword evidence="1" id="KW-0812">Transmembrane</keyword>
<gene>
    <name evidence="3" type="ORF">M976_02609</name>
</gene>
<feature type="domain" description="Type VI secretion system component TssM1 N-terminal" evidence="2">
    <location>
        <begin position="168"/>
        <end position="349"/>
    </location>
</feature>
<dbReference type="RefSeq" id="WP_064545476.1">
    <property type="nucleotide sequence ID" value="NZ_LXEQ01000044.1"/>
</dbReference>
<comment type="caution">
    <text evidence="3">The sequence shown here is derived from an EMBL/GenBank/DDBJ whole genome shotgun (WGS) entry which is preliminary data.</text>
</comment>
<proteinExistence type="predicted"/>
<evidence type="ECO:0000313" key="3">
    <source>
        <dbReference type="EMBL" id="OAT26834.1"/>
    </source>
</evidence>
<reference evidence="3 4" key="1">
    <citation type="submission" date="2016-04" db="EMBL/GenBank/DDBJ databases">
        <title>ATOL: Assembling a taxonomically balanced genome-scale reconstruction of the evolutionary history of the Enterobacteriaceae.</title>
        <authorList>
            <person name="Plunkett G.III."/>
            <person name="Neeno-Eckwall E.C."/>
            <person name="Glasner J.D."/>
            <person name="Perna N.T."/>
        </authorList>
    </citation>
    <scope>NUCLEOTIDE SEQUENCE [LARGE SCALE GENOMIC DNA]</scope>
    <source>
        <strain evidence="3 4">ATCC 51602</strain>
    </source>
</reference>